<dbReference type="AlphaFoldDB" id="A0A084W694"/>
<evidence type="ECO:0000256" key="9">
    <source>
        <dbReference type="ARBA" id="ARBA00022792"/>
    </source>
</evidence>
<keyword evidence="4" id="KW-0813">Transport</keyword>
<dbReference type="VEuPathDB" id="VectorBase:ASIS011249"/>
<keyword evidence="12" id="KW-0406">Ion transport</keyword>
<accession>A0A084W694</accession>
<name>A0A084W694_ANOSI</name>
<sequence length="454" mass="51457">MAWSNTDDDKLRHLLRLNVGPTMRLSQVLSLAPYPLSVLQTNCSVTSVKVKVVIFIRLLLAIGVTFTTVASLFVLFFYYPELLYNPTVPIFIKILYYIGNTLQIVTVANLLIGCEKRRLQYERYFDQILVLVRNTASQSDCQQTIWYRNTTKALLVIFCSTALLLPVGFGSVMLDIGVIPYMVAQIVPFIVSTLILLQYYSVFVHLASILRKLNERIEPLTGEKSTAYVLHGKDYSLHALTMGETYFQLIEHLRLLHLQTMDIAGVLSENIALIIVLIVVATFASVNIELLELYQSIKYGTLSPFHIILKAFYAGTKFFFYVLIAYPNWLIQIENQRTIVMLYKIKRASCSDDTNGAIEHYVSQISNMQGVHEACGMVNLDMKLISGFGRWSFLVVGVAYGAYHQNRLAKREVGIREIEAQQKVIRDAKLAEEKKRNQEAEAKAIAELSAPTKK</sequence>
<evidence type="ECO:0000313" key="22">
    <source>
        <dbReference type="Proteomes" id="UP000030765"/>
    </source>
</evidence>
<comment type="similarity">
    <text evidence="18">Belongs to the insect chemoreceptor superfamily. Gustatory receptor (GR) family.</text>
</comment>
<dbReference type="Pfam" id="PF08395">
    <property type="entry name" value="7tm_7"/>
    <property type="match status" value="1"/>
</dbReference>
<feature type="transmembrane region" description="Helical" evidence="18">
    <location>
        <begin position="153"/>
        <end position="174"/>
    </location>
</feature>
<evidence type="ECO:0000256" key="12">
    <source>
        <dbReference type="ARBA" id="ARBA00023065"/>
    </source>
</evidence>
<evidence type="ECO:0000256" key="17">
    <source>
        <dbReference type="ARBA" id="ARBA00064647"/>
    </source>
</evidence>
<keyword evidence="15" id="KW-0066">ATP synthesis</keyword>
<feature type="coiled-coil region" evidence="19">
    <location>
        <begin position="421"/>
        <end position="448"/>
    </location>
</feature>
<dbReference type="EnsemblMetazoa" id="ASIC013709-RA">
    <property type="protein sequence ID" value="ASIC013709-PA"/>
    <property type="gene ID" value="ASIC013709"/>
</dbReference>
<keyword evidence="11" id="KW-0007">Acetylation</keyword>
<feature type="transmembrane region" description="Helical" evidence="18">
    <location>
        <begin position="311"/>
        <end position="331"/>
    </location>
</feature>
<dbReference type="GO" id="GO:0005886">
    <property type="term" value="C:plasma membrane"/>
    <property type="evidence" value="ECO:0007669"/>
    <property type="project" value="UniProtKB-SubCell"/>
</dbReference>
<evidence type="ECO:0000256" key="16">
    <source>
        <dbReference type="ARBA" id="ARBA00057306"/>
    </source>
</evidence>
<keyword evidence="9" id="KW-0999">Mitochondrion inner membrane</keyword>
<dbReference type="InterPro" id="IPR013604">
    <property type="entry name" value="7TM_chemorcpt"/>
</dbReference>
<dbReference type="GO" id="GO:0007165">
    <property type="term" value="P:signal transduction"/>
    <property type="evidence" value="ECO:0007669"/>
    <property type="project" value="UniProtKB-KW"/>
</dbReference>
<dbReference type="GO" id="GO:0045259">
    <property type="term" value="C:proton-transporting ATP synthase complex"/>
    <property type="evidence" value="ECO:0007669"/>
    <property type="project" value="UniProtKB-KW"/>
</dbReference>
<protein>
    <recommendedName>
        <fullName evidence="18">Gustatory receptor</fullName>
    </recommendedName>
</protein>
<dbReference type="OrthoDB" id="7740749at2759"/>
<reference evidence="21" key="2">
    <citation type="submission" date="2020-05" db="UniProtKB">
        <authorList>
            <consortium name="EnsemblMetazoa"/>
        </authorList>
    </citation>
    <scope>IDENTIFICATION</scope>
</reference>
<evidence type="ECO:0000256" key="7">
    <source>
        <dbReference type="ARBA" id="ARBA00022692"/>
    </source>
</evidence>
<dbReference type="GO" id="GO:0050909">
    <property type="term" value="P:sensory perception of taste"/>
    <property type="evidence" value="ECO:0007669"/>
    <property type="project" value="InterPro"/>
</dbReference>
<keyword evidence="8" id="KW-0375">Hydrogen ion transport</keyword>
<evidence type="ECO:0000256" key="6">
    <source>
        <dbReference type="ARBA" id="ARBA00022547"/>
    </source>
</evidence>
<dbReference type="GO" id="GO:0005743">
    <property type="term" value="C:mitochondrial inner membrane"/>
    <property type="evidence" value="ECO:0007669"/>
    <property type="project" value="UniProtKB-SubCell"/>
</dbReference>
<keyword evidence="10 18" id="KW-1133">Transmembrane helix</keyword>
<proteinExistence type="inferred from homology"/>
<keyword evidence="18" id="KW-0807">Transducer</keyword>
<keyword evidence="5 18" id="KW-1003">Cell membrane</keyword>
<dbReference type="STRING" id="74873.A0A084W694"/>
<evidence type="ECO:0000256" key="8">
    <source>
        <dbReference type="ARBA" id="ARBA00022781"/>
    </source>
</evidence>
<evidence type="ECO:0000313" key="20">
    <source>
        <dbReference type="EMBL" id="KFB45738.1"/>
    </source>
</evidence>
<keyword evidence="14 18" id="KW-0472">Membrane</keyword>
<feature type="transmembrane region" description="Helical" evidence="18">
    <location>
        <begin position="186"/>
        <end position="210"/>
    </location>
</feature>
<evidence type="ECO:0000256" key="5">
    <source>
        <dbReference type="ARBA" id="ARBA00022475"/>
    </source>
</evidence>
<gene>
    <name evidence="20" type="ORF">ZHAS_00013709</name>
</gene>
<evidence type="ECO:0000256" key="13">
    <source>
        <dbReference type="ARBA" id="ARBA00023128"/>
    </source>
</evidence>
<dbReference type="VEuPathDB" id="VectorBase:ASIS015269"/>
<keyword evidence="19" id="KW-0175">Coiled coil</keyword>
<keyword evidence="22" id="KW-1185">Reference proteome</keyword>
<dbReference type="PANTHER" id="PTHR12427:SF1">
    <property type="entry name" value="ATP SYNTHASE SUBUNIT E, MITOCHONDRIAL"/>
    <property type="match status" value="1"/>
</dbReference>
<keyword evidence="18" id="KW-0675">Receptor</keyword>
<evidence type="ECO:0000256" key="2">
    <source>
        <dbReference type="ARBA" id="ARBA00004651"/>
    </source>
</evidence>
<feature type="transmembrane region" description="Helical" evidence="18">
    <location>
        <begin position="58"/>
        <end position="79"/>
    </location>
</feature>
<dbReference type="VEuPathDB" id="VectorBase:ASIC013709"/>
<evidence type="ECO:0000256" key="18">
    <source>
        <dbReference type="RuleBase" id="RU363108"/>
    </source>
</evidence>
<dbReference type="PANTHER" id="PTHR12427">
    <property type="entry name" value="ATP SYNTHASE E CHAIN, MITOCHONDRIAL"/>
    <property type="match status" value="1"/>
</dbReference>
<feature type="transmembrane region" description="Helical" evidence="18">
    <location>
        <begin position="271"/>
        <end position="291"/>
    </location>
</feature>
<keyword evidence="6" id="KW-0138">CF(0)</keyword>
<evidence type="ECO:0000256" key="4">
    <source>
        <dbReference type="ARBA" id="ARBA00022448"/>
    </source>
</evidence>
<dbReference type="Proteomes" id="UP000030765">
    <property type="component" value="Unassembled WGS sequence"/>
</dbReference>
<reference evidence="20 22" key="1">
    <citation type="journal article" date="2014" name="BMC Genomics">
        <title>Genome sequence of Anopheles sinensis provides insight into genetics basis of mosquito competence for malaria parasites.</title>
        <authorList>
            <person name="Zhou D."/>
            <person name="Zhang D."/>
            <person name="Ding G."/>
            <person name="Shi L."/>
            <person name="Hou Q."/>
            <person name="Ye Y."/>
            <person name="Xu Y."/>
            <person name="Zhou H."/>
            <person name="Xiong C."/>
            <person name="Li S."/>
            <person name="Yu J."/>
            <person name="Hong S."/>
            <person name="Yu X."/>
            <person name="Zou P."/>
            <person name="Chen C."/>
            <person name="Chang X."/>
            <person name="Wang W."/>
            <person name="Lv Y."/>
            <person name="Sun Y."/>
            <person name="Ma L."/>
            <person name="Shen B."/>
            <person name="Zhu C."/>
        </authorList>
    </citation>
    <scope>NUCLEOTIDE SEQUENCE [LARGE SCALE GENOMIC DNA]</scope>
</reference>
<dbReference type="InterPro" id="IPR008386">
    <property type="entry name" value="ATP_synth_F0_esu_mt"/>
</dbReference>
<evidence type="ECO:0000256" key="15">
    <source>
        <dbReference type="ARBA" id="ARBA00023310"/>
    </source>
</evidence>
<dbReference type="GO" id="GO:0015986">
    <property type="term" value="P:proton motive force-driven ATP synthesis"/>
    <property type="evidence" value="ECO:0007669"/>
    <property type="project" value="InterPro"/>
</dbReference>
<evidence type="ECO:0000256" key="14">
    <source>
        <dbReference type="ARBA" id="ARBA00023136"/>
    </source>
</evidence>
<evidence type="ECO:0000256" key="19">
    <source>
        <dbReference type="SAM" id="Coils"/>
    </source>
</evidence>
<comment type="function">
    <text evidence="18">Gustatory receptor which mediates acceptance or avoidance behavior, depending on its substrates.</text>
</comment>
<keyword evidence="7 18" id="KW-0812">Transmembrane</keyword>
<dbReference type="EMBL" id="ATLV01020762">
    <property type="status" value="NOT_ANNOTATED_CDS"/>
    <property type="molecule type" value="Genomic_DNA"/>
</dbReference>
<dbReference type="GO" id="GO:0015078">
    <property type="term" value="F:proton transmembrane transporter activity"/>
    <property type="evidence" value="ECO:0007669"/>
    <property type="project" value="InterPro"/>
</dbReference>
<comment type="similarity">
    <text evidence="3">Belongs to the ATPase e subunit family.</text>
</comment>
<evidence type="ECO:0000256" key="11">
    <source>
        <dbReference type="ARBA" id="ARBA00022990"/>
    </source>
</evidence>
<comment type="subunit">
    <text evidence="17">Component of the ATP synthase complex composed at least of ATP5F1A/subunit alpha, ATP5F1B/subunit beta, ATP5MC1/subunit c (homooctomer), MT-ATP6/subunit a, MT-ATP8/subunit 8, ATP5ME/subunit e, ATP5MF/subunit f, ATP5MG/subunit g, ATP5MK/subunit k, ATP5MJ/subunit j, ATP5F1C/subunit gamma, ATP5F1D/subunit delta, ATP5F1E/subunit epsilon, ATP5PF/subunit F6, ATP5PB/subunit b, ATP5PD/subunit d, ATP5PO/subunit OSCP. ATP synthase complex consists of a soluble F(1) head domain (subunits alpha(3) and beta(3)) - the catalytic core - and a membrane F(0) domain - the membrane proton channel (subunits c, a, 8, e, f, g, k and j). These two domains are linked by a central stalk (subunits gamma, delta, and epsilon) rotating inside the F1 region and a stationary peripheral stalk (subunits F6, b, d, and OSCP).</text>
</comment>
<evidence type="ECO:0000313" key="21">
    <source>
        <dbReference type="EnsemblMetazoa" id="ASIC013709-PA"/>
    </source>
</evidence>
<evidence type="ECO:0000256" key="10">
    <source>
        <dbReference type="ARBA" id="ARBA00022989"/>
    </source>
</evidence>
<dbReference type="Pfam" id="PF05680">
    <property type="entry name" value="ATP-synt_E"/>
    <property type="match status" value="1"/>
</dbReference>
<evidence type="ECO:0000256" key="1">
    <source>
        <dbReference type="ARBA" id="ARBA00004273"/>
    </source>
</evidence>
<comment type="function">
    <text evidence="16">Subunit e, of the mitochondrial membrane ATP synthase complex (F(1)F(0) ATP synthase or Complex V) that produces ATP from ADP in the presence of a proton gradient across the membrane which is generated by electron transport complexes of the respiratory chain. ATP synthase complex consist of a soluble F(1) head domain - the catalytic core - and a membrane F(1) domain - the membrane proton channel. These two domains are linked by a central stalk rotating inside the F(1) region and a stationary peripheral stalk. During catalysis, ATP synthesis in the catalytic domain of F(1) is coupled via a rotary mechanism of the central stalk subunits to proton translocation. In vivo, can only synthesize ATP although its ATP hydrolase activity can be activated artificially in vitro. Part of the complex F(0) domain.</text>
</comment>
<evidence type="ECO:0000256" key="3">
    <source>
        <dbReference type="ARBA" id="ARBA00007333"/>
    </source>
</evidence>
<keyword evidence="13" id="KW-0496">Mitochondrion</keyword>
<comment type="caution">
    <text evidence="18">Lacks conserved residue(s) required for the propagation of feature annotation.</text>
</comment>
<feature type="transmembrane region" description="Helical" evidence="18">
    <location>
        <begin position="94"/>
        <end position="114"/>
    </location>
</feature>
<dbReference type="EMBL" id="KE525307">
    <property type="protein sequence ID" value="KFB45738.1"/>
    <property type="molecule type" value="Genomic_DNA"/>
</dbReference>
<comment type="subcellular location">
    <subcellularLocation>
        <location evidence="2 18">Cell membrane</location>
        <topology evidence="2 18">Multi-pass membrane protein</topology>
    </subcellularLocation>
    <subcellularLocation>
        <location evidence="1">Mitochondrion inner membrane</location>
    </subcellularLocation>
</comment>
<organism evidence="20">
    <name type="scientific">Anopheles sinensis</name>
    <name type="common">Mosquito</name>
    <dbReference type="NCBI Taxonomy" id="74873"/>
    <lineage>
        <taxon>Eukaryota</taxon>
        <taxon>Metazoa</taxon>
        <taxon>Ecdysozoa</taxon>
        <taxon>Arthropoda</taxon>
        <taxon>Hexapoda</taxon>
        <taxon>Insecta</taxon>
        <taxon>Pterygota</taxon>
        <taxon>Neoptera</taxon>
        <taxon>Endopterygota</taxon>
        <taxon>Diptera</taxon>
        <taxon>Nematocera</taxon>
        <taxon>Culicoidea</taxon>
        <taxon>Culicidae</taxon>
        <taxon>Anophelinae</taxon>
        <taxon>Anopheles</taxon>
    </lineage>
</organism>